<feature type="compositionally biased region" description="Basic and acidic residues" evidence="2">
    <location>
        <begin position="360"/>
        <end position="373"/>
    </location>
</feature>
<evidence type="ECO:0000256" key="2">
    <source>
        <dbReference type="SAM" id="MobiDB-lite"/>
    </source>
</evidence>
<feature type="compositionally biased region" description="Basic and acidic residues" evidence="2">
    <location>
        <begin position="489"/>
        <end position="498"/>
    </location>
</feature>
<organism evidence="3 4">
    <name type="scientific">Oedothorax gibbosus</name>
    <dbReference type="NCBI Taxonomy" id="931172"/>
    <lineage>
        <taxon>Eukaryota</taxon>
        <taxon>Metazoa</taxon>
        <taxon>Ecdysozoa</taxon>
        <taxon>Arthropoda</taxon>
        <taxon>Chelicerata</taxon>
        <taxon>Arachnida</taxon>
        <taxon>Araneae</taxon>
        <taxon>Araneomorphae</taxon>
        <taxon>Entelegynae</taxon>
        <taxon>Araneoidea</taxon>
        <taxon>Linyphiidae</taxon>
        <taxon>Erigoninae</taxon>
        <taxon>Oedothorax</taxon>
    </lineage>
</organism>
<evidence type="ECO:0000313" key="3">
    <source>
        <dbReference type="EMBL" id="KAG8177254.1"/>
    </source>
</evidence>
<reference evidence="3 4" key="1">
    <citation type="journal article" date="2022" name="Nat. Ecol. Evol.">
        <title>A masculinizing supergene underlies an exaggerated male reproductive morph in a spider.</title>
        <authorList>
            <person name="Hendrickx F."/>
            <person name="De Corte Z."/>
            <person name="Sonet G."/>
            <person name="Van Belleghem S.M."/>
            <person name="Kostlbacher S."/>
            <person name="Vangestel C."/>
        </authorList>
    </citation>
    <scope>NUCLEOTIDE SEQUENCE [LARGE SCALE GENOMIC DNA]</scope>
    <source>
        <strain evidence="3">W744_W776</strain>
    </source>
</reference>
<feature type="region of interest" description="Disordered" evidence="2">
    <location>
        <begin position="252"/>
        <end position="318"/>
    </location>
</feature>
<sequence>MGTVLEDGGFPDRIYVHQLNLTSADVIRRQQEREMVDEEKRKVVEAKEIKRRQREEERKRDMEMLRSYNPWGKPGAGAKGGEDTKRKKYPEGRSPEPDQENGSFIQKFGRPGHGAPNRTESGRLRTQIPGDAAIRFQDSQHVRLSIENHLRYKNEDKENYRGNLDELIQHKLQIQEKEKEWENKKFEEMKELYPFGKGIEYSGPSYLSHTDPMFMSTQPKKVVHNKEDFDPWGKGFGNPAWDNQGNARRHKITPGEGDISSPVPALDTSRTRGGNGAPHATESGHRRTRLKNTLNNVKSMGPHIDDESYNPWGRPGGGAPFVREDGKIFEEKMGWSMTGHPKKRSKDAKEEYKNTLQQEIEERRRKNQEERLQIQEPIVRLRPPQKTSKGTSGAELASIIRRGVGGRPRKDPITGELMSNPRQLTDVTQERLDIRRAKSQESLVYYSELAEQAAQRKHMRQQQKQVERAQSEKHVTTWDSFWGRPGHGAPRDPENHKKENLANLLQSEPAQPYVKRYVTETVPSKHKNSYEFPSKDVVVVKRDYEFRTPFPATEV</sequence>
<keyword evidence="1" id="KW-0175">Coiled coil</keyword>
<feature type="compositionally biased region" description="Basic and acidic residues" evidence="2">
    <location>
        <begin position="465"/>
        <end position="476"/>
    </location>
</feature>
<feature type="coiled-coil region" evidence="1">
    <location>
        <begin position="157"/>
        <end position="184"/>
    </location>
</feature>
<gene>
    <name evidence="3" type="ORF">JTE90_028210</name>
</gene>
<comment type="caution">
    <text evidence="3">The sequence shown here is derived from an EMBL/GenBank/DDBJ whole genome shotgun (WGS) entry which is preliminary data.</text>
</comment>
<evidence type="ECO:0000313" key="4">
    <source>
        <dbReference type="Proteomes" id="UP000827092"/>
    </source>
</evidence>
<feature type="compositionally biased region" description="Basic and acidic residues" evidence="2">
    <location>
        <begin position="30"/>
        <end position="64"/>
    </location>
</feature>
<proteinExistence type="predicted"/>
<feature type="region of interest" description="Disordered" evidence="2">
    <location>
        <begin position="337"/>
        <end position="430"/>
    </location>
</feature>
<dbReference type="Proteomes" id="UP000827092">
    <property type="component" value="Unassembled WGS sequence"/>
</dbReference>
<feature type="region of interest" description="Disordered" evidence="2">
    <location>
        <begin position="30"/>
        <end position="124"/>
    </location>
</feature>
<dbReference type="AlphaFoldDB" id="A0AAV6TZS4"/>
<accession>A0AAV6TZS4</accession>
<evidence type="ECO:0000256" key="1">
    <source>
        <dbReference type="SAM" id="Coils"/>
    </source>
</evidence>
<feature type="region of interest" description="Disordered" evidence="2">
    <location>
        <begin position="453"/>
        <end position="498"/>
    </location>
</feature>
<keyword evidence="4" id="KW-1185">Reference proteome</keyword>
<protein>
    <submittedName>
        <fullName evidence="3">Uncharacterized protein</fullName>
    </submittedName>
</protein>
<name>A0AAV6TZS4_9ARAC</name>
<dbReference type="EMBL" id="JAFNEN010000795">
    <property type="protein sequence ID" value="KAG8177254.1"/>
    <property type="molecule type" value="Genomic_DNA"/>
</dbReference>
<feature type="compositionally biased region" description="Basic and acidic residues" evidence="2">
    <location>
        <begin position="80"/>
        <end position="96"/>
    </location>
</feature>